<dbReference type="Proteomes" id="UP000193467">
    <property type="component" value="Unassembled WGS sequence"/>
</dbReference>
<dbReference type="SUPFAM" id="SSF88713">
    <property type="entry name" value="Glycoside hydrolase/deacetylase"/>
    <property type="match status" value="1"/>
</dbReference>
<dbReference type="Pfam" id="PF09261">
    <property type="entry name" value="Alpha-mann_mid"/>
    <property type="match status" value="1"/>
</dbReference>
<dbReference type="InterPro" id="IPR041147">
    <property type="entry name" value="GH38_C"/>
</dbReference>
<dbReference type="InterPro" id="IPR000602">
    <property type="entry name" value="Glyco_hydro_38_N"/>
</dbReference>
<keyword evidence="4" id="KW-0479">Metal-binding</keyword>
<dbReference type="InterPro" id="IPR011013">
    <property type="entry name" value="Gal_mutarotase_sf_dom"/>
</dbReference>
<dbReference type="InParanoid" id="A0A1Y2FEM9"/>
<dbReference type="Gene3D" id="2.70.98.30">
    <property type="entry name" value="Golgi alpha-mannosidase II, domain 4"/>
    <property type="match status" value="1"/>
</dbReference>
<dbReference type="InterPro" id="IPR015341">
    <property type="entry name" value="Glyco_hydro_38_cen"/>
</dbReference>
<dbReference type="GO" id="GO:0000329">
    <property type="term" value="C:fungal-type vacuole membrane"/>
    <property type="evidence" value="ECO:0007669"/>
    <property type="project" value="TreeGrafter"/>
</dbReference>
<dbReference type="SUPFAM" id="SSF88688">
    <property type="entry name" value="Families 57/38 glycoside transferase middle domain"/>
    <property type="match status" value="1"/>
</dbReference>
<evidence type="ECO:0000313" key="11">
    <source>
        <dbReference type="Proteomes" id="UP000193467"/>
    </source>
</evidence>
<dbReference type="Pfam" id="PF01074">
    <property type="entry name" value="Glyco_hydro_38N"/>
    <property type="match status" value="1"/>
</dbReference>
<dbReference type="FunCoup" id="A0A1Y2FEM9">
    <property type="interactions" value="63"/>
</dbReference>
<comment type="catalytic activity">
    <reaction evidence="1">
        <text>Hydrolysis of terminal, non-reducing alpha-D-mannose residues in alpha-D-mannosides.</text>
        <dbReference type="EC" id="3.2.1.24"/>
    </reaction>
</comment>
<dbReference type="Pfam" id="PF17677">
    <property type="entry name" value="Glyco_hydro38C2"/>
    <property type="match status" value="1"/>
</dbReference>
<dbReference type="GO" id="GO:0004559">
    <property type="term" value="F:alpha-mannosidase activity"/>
    <property type="evidence" value="ECO:0007669"/>
    <property type="project" value="UniProtKB-EC"/>
</dbReference>
<evidence type="ECO:0000256" key="2">
    <source>
        <dbReference type="ARBA" id="ARBA00009792"/>
    </source>
</evidence>
<keyword evidence="5 10" id="KW-0378">Hydrolase</keyword>
<evidence type="ECO:0000256" key="5">
    <source>
        <dbReference type="ARBA" id="ARBA00022801"/>
    </source>
</evidence>
<dbReference type="STRING" id="106004.A0A1Y2FEM9"/>
<dbReference type="InterPro" id="IPR054723">
    <property type="entry name" value="Ams1-like_N"/>
</dbReference>
<dbReference type="PANTHER" id="PTHR46017:SF1">
    <property type="entry name" value="ALPHA-MANNOSIDASE 2C1"/>
    <property type="match status" value="1"/>
</dbReference>
<dbReference type="FunFam" id="2.70.98.30:FF:000001">
    <property type="entry name" value="alpha-mannosidase 2C1 isoform X2"/>
    <property type="match status" value="1"/>
</dbReference>
<proteinExistence type="inferred from homology"/>
<comment type="similarity">
    <text evidence="2">Belongs to the glycosyl hydrolase 38 family.</text>
</comment>
<evidence type="ECO:0000256" key="3">
    <source>
        <dbReference type="ARBA" id="ARBA00012752"/>
    </source>
</evidence>
<dbReference type="GO" id="GO:0009313">
    <property type="term" value="P:oligosaccharide catabolic process"/>
    <property type="evidence" value="ECO:0007669"/>
    <property type="project" value="TreeGrafter"/>
</dbReference>
<dbReference type="Gene3D" id="3.20.110.10">
    <property type="entry name" value="Glycoside hydrolase 38, N terminal domain"/>
    <property type="match status" value="1"/>
</dbReference>
<dbReference type="GO" id="GO:0030246">
    <property type="term" value="F:carbohydrate binding"/>
    <property type="evidence" value="ECO:0007669"/>
    <property type="project" value="InterPro"/>
</dbReference>
<evidence type="ECO:0000256" key="8">
    <source>
        <dbReference type="ARBA" id="ARBA00071615"/>
    </source>
</evidence>
<dbReference type="OrthoDB" id="10261055at2759"/>
<keyword evidence="11" id="KW-1185">Reference proteome</keyword>
<evidence type="ECO:0000256" key="1">
    <source>
        <dbReference type="ARBA" id="ARBA00000365"/>
    </source>
</evidence>
<dbReference type="SMART" id="SM00872">
    <property type="entry name" value="Alpha-mann_mid"/>
    <property type="match status" value="1"/>
</dbReference>
<accession>A0A1Y2FEM9</accession>
<name>A0A1Y2FEM9_9BASI</name>
<sequence length="1132" mass="126696">MPAPSSSSAPLYPIQAGLPQPMHFRGLTLGRLDQFEGGAYKNIRDVLYRQREDGKEWVGLEVWSSPGREKTPFSTAIKQKFRPAHKGQEFGPSWTHHWFRVTLRLPPQWLEEDYERIQLEWDPSCEAMIFDTEGLSLQAITGGFGGDRRVDFILDKKGRKGTYKFYIEVSCNGMFGNGNPEVNDPPNNSRMFRLASADLVVPNMEAWRLLWDFRTIRDLARELPENSPLGNKCLEVGNSIMNTFKWDEEESVAKCRKLAEKVFGQGWEELGHKIYKGDPADAATWGIGNCHIDTAWLWPFSATRQKSARSWSTQLDLMDRYPEHRFVASQAQQYYWLEQDYPLLFNKIKGRIESGEFQTIGGTWVEMDTNMPSGEALCRQFLYGQRYYKSRFGKYTRTFWLPDSFGYSSQLPQLCRLAGCDFFFTQKLSWSQFNSPVHTSFKWVGQDGSQVATHMTPVNTYTAQASVTDVRNSINNHKSLQSGAATGLLAFGNGDGGGGPLAPMLENLRRCRAVAEQSPGEIPKVTMGQSVEGFFEDILKKTEGGKTLPSWNGELYLELHRGTATSHGSIKKGNRKSEILLREIEYVATLASVWGPTKDKYTFPKDKLDPLWHGVLLNQFHDVLPGSAIGMVYEDAEKIYAETAHKGGALLEEALKALLPDSFPITDVNSFGDDLIAVNTTGFARREIVKIPLAGARALADAAIQISHDGAAYVLFENEGAEPLVAATSMAQLDEKKIAPARARAVGEDFVLSNAQLKVTINKKGRIISIVDTELNRELIEAGHSAGFVIFEDRPLNWDAWDVDLFHLETKAEVNATSVKVVEDGPLRASIVASFHVGHSHVKATISLDSVAPVAKADALSLIRFDTEVKWYEKHRFLKWEVPLQISSEVATYENQFGFCQRPTTRNTTWERAKFEVVGHKYADLSEFGYGVALLNDSKYGYACEGNVLRLSLLRASTVPDADQDQGFHTFSFAVLPHRGSFAESDVPVAGWLFNQPQHIRRLPRARLTVAKSIPHPFKLNGTRNIILDTIKRGEDDHFAPKSKQGQTVILRLYEAFGGHGHAKISTPLAVESATICDILERDLEDVTVLQSLAKGETTSSFRVDLRGFQVLTLKLHLSSSSGKKGDQWVEV</sequence>
<dbReference type="InterPro" id="IPR037094">
    <property type="entry name" value="Glyco_hydro_38_cen_sf"/>
</dbReference>
<dbReference type="PANTHER" id="PTHR46017">
    <property type="entry name" value="ALPHA-MANNOSIDASE 2C1"/>
    <property type="match status" value="1"/>
</dbReference>
<evidence type="ECO:0000256" key="6">
    <source>
        <dbReference type="ARBA" id="ARBA00023295"/>
    </source>
</evidence>
<evidence type="ECO:0000313" key="10">
    <source>
        <dbReference type="EMBL" id="ORY82383.1"/>
    </source>
</evidence>
<dbReference type="InterPro" id="IPR011682">
    <property type="entry name" value="Glyco_hydro_38_C"/>
</dbReference>
<gene>
    <name evidence="10" type="ORF">BCR35DRAFT_290876</name>
</gene>
<dbReference type="Pfam" id="PF22907">
    <property type="entry name" value="Ams1-like_1st"/>
    <property type="match status" value="1"/>
</dbReference>
<dbReference type="FunFam" id="1.20.1270.50:FF:000004">
    <property type="entry name" value="alpha-mannosidase 2C1 isoform X1"/>
    <property type="match status" value="1"/>
</dbReference>
<feature type="domain" description="Glycoside hydrolase family 38 central" evidence="9">
    <location>
        <begin position="558"/>
        <end position="640"/>
    </location>
</feature>
<reference evidence="10 11" key="1">
    <citation type="submission" date="2016-07" db="EMBL/GenBank/DDBJ databases">
        <title>Pervasive Adenine N6-methylation of Active Genes in Fungi.</title>
        <authorList>
            <consortium name="DOE Joint Genome Institute"/>
            <person name="Mondo S.J."/>
            <person name="Dannebaum R.O."/>
            <person name="Kuo R.C."/>
            <person name="Labutti K."/>
            <person name="Haridas S."/>
            <person name="Kuo A."/>
            <person name="Salamov A."/>
            <person name="Ahrendt S.R."/>
            <person name="Lipzen A."/>
            <person name="Sullivan W."/>
            <person name="Andreopoulos W.B."/>
            <person name="Clum A."/>
            <person name="Lindquist E."/>
            <person name="Daum C."/>
            <person name="Ramamoorthy G.K."/>
            <person name="Gryganskyi A."/>
            <person name="Culley D."/>
            <person name="Magnuson J.K."/>
            <person name="James T.Y."/>
            <person name="O'Malley M.A."/>
            <person name="Stajich J.E."/>
            <person name="Spatafora J.W."/>
            <person name="Visel A."/>
            <person name="Grigoriev I.V."/>
        </authorList>
    </citation>
    <scope>NUCLEOTIDE SEQUENCE [LARGE SCALE GENOMIC DNA]</scope>
    <source>
        <strain evidence="10 11">62-1032</strain>
    </source>
</reference>
<dbReference type="AlphaFoldDB" id="A0A1Y2FEM9"/>
<dbReference type="GO" id="GO:0046872">
    <property type="term" value="F:metal ion binding"/>
    <property type="evidence" value="ECO:0007669"/>
    <property type="project" value="UniProtKB-KW"/>
</dbReference>
<dbReference type="Gene3D" id="1.20.1270.50">
    <property type="entry name" value="Glycoside hydrolase family 38, central domain"/>
    <property type="match status" value="1"/>
</dbReference>
<dbReference type="InterPro" id="IPR011330">
    <property type="entry name" value="Glyco_hydro/deAcase_b/a-brl"/>
</dbReference>
<keyword evidence="6" id="KW-0326">Glycosidase</keyword>
<dbReference type="EC" id="3.2.1.24" evidence="3"/>
<comment type="caution">
    <text evidence="10">The sequence shown here is derived from an EMBL/GenBank/DDBJ whole genome shotgun (WGS) entry which is preliminary data.</text>
</comment>
<protein>
    <recommendedName>
        <fullName evidence="8">Alpha-mannosidase</fullName>
        <ecNumber evidence="3">3.2.1.24</ecNumber>
    </recommendedName>
</protein>
<dbReference type="InterPro" id="IPR028995">
    <property type="entry name" value="Glyco_hydro_57/38_cen_sf"/>
</dbReference>
<dbReference type="EMBL" id="MCGR01000021">
    <property type="protein sequence ID" value="ORY82383.1"/>
    <property type="molecule type" value="Genomic_DNA"/>
</dbReference>
<evidence type="ECO:0000256" key="4">
    <source>
        <dbReference type="ARBA" id="ARBA00022723"/>
    </source>
</evidence>
<dbReference type="InterPro" id="IPR027291">
    <property type="entry name" value="Glyco_hydro_38_N_sf"/>
</dbReference>
<dbReference type="SUPFAM" id="SSF74650">
    <property type="entry name" value="Galactose mutarotase-like"/>
    <property type="match status" value="1"/>
</dbReference>
<dbReference type="FunFam" id="3.20.110.10:FF:000002">
    <property type="entry name" value="alpha-mannosidase 2C1 isoform X1"/>
    <property type="match status" value="1"/>
</dbReference>
<organism evidence="10 11">
    <name type="scientific">Leucosporidium creatinivorum</name>
    <dbReference type="NCBI Taxonomy" id="106004"/>
    <lineage>
        <taxon>Eukaryota</taxon>
        <taxon>Fungi</taxon>
        <taxon>Dikarya</taxon>
        <taxon>Basidiomycota</taxon>
        <taxon>Pucciniomycotina</taxon>
        <taxon>Microbotryomycetes</taxon>
        <taxon>Leucosporidiales</taxon>
        <taxon>Leucosporidium</taxon>
    </lineage>
</organism>
<evidence type="ECO:0000259" key="9">
    <source>
        <dbReference type="SMART" id="SM00872"/>
    </source>
</evidence>
<comment type="function">
    <text evidence="7">Degrades free oligosaccharides in the vacuole.</text>
</comment>
<dbReference type="Pfam" id="PF07748">
    <property type="entry name" value="Glyco_hydro_38C"/>
    <property type="match status" value="1"/>
</dbReference>
<evidence type="ECO:0000256" key="7">
    <source>
        <dbReference type="ARBA" id="ARBA00054985"/>
    </source>
</evidence>
<dbReference type="GO" id="GO:0006013">
    <property type="term" value="P:mannose metabolic process"/>
    <property type="evidence" value="ECO:0007669"/>
    <property type="project" value="InterPro"/>
</dbReference>